<reference evidence="5" key="2">
    <citation type="submission" date="2020-09" db="EMBL/GenBank/DDBJ databases">
        <authorList>
            <person name="Luo X."/>
        </authorList>
    </citation>
    <scope>NUCLEOTIDE SEQUENCE</scope>
    <source>
        <strain evidence="5">TRM S81-3</strain>
    </source>
</reference>
<dbReference type="InterPro" id="IPR049052">
    <property type="entry name" value="nSTAND1"/>
</dbReference>
<feature type="domain" description="Novel STAND NTPase 1" evidence="4">
    <location>
        <begin position="474"/>
        <end position="866"/>
    </location>
</feature>
<dbReference type="InterPro" id="IPR009003">
    <property type="entry name" value="Peptidase_S1_PA"/>
</dbReference>
<feature type="transmembrane region" description="Helical" evidence="2">
    <location>
        <begin position="914"/>
        <end position="933"/>
    </location>
</feature>
<dbReference type="SUPFAM" id="SSF50494">
    <property type="entry name" value="Trypsin-like serine proteases"/>
    <property type="match status" value="1"/>
</dbReference>
<dbReference type="Pfam" id="PF00656">
    <property type="entry name" value="Peptidase_C14"/>
    <property type="match status" value="1"/>
</dbReference>
<dbReference type="Gene3D" id="3.40.50.300">
    <property type="entry name" value="P-loop containing nucleotide triphosphate hydrolases"/>
    <property type="match status" value="1"/>
</dbReference>
<evidence type="ECO:0000259" key="3">
    <source>
        <dbReference type="Pfam" id="PF00656"/>
    </source>
</evidence>
<dbReference type="Pfam" id="PF20703">
    <property type="entry name" value="nSTAND1"/>
    <property type="match status" value="1"/>
</dbReference>
<evidence type="ECO:0000256" key="2">
    <source>
        <dbReference type="SAM" id="Phobius"/>
    </source>
</evidence>
<name>A0A926QQE4_9ACTN</name>
<dbReference type="Gene3D" id="3.40.50.1460">
    <property type="match status" value="1"/>
</dbReference>
<dbReference type="GO" id="GO:0006508">
    <property type="term" value="P:proteolysis"/>
    <property type="evidence" value="ECO:0007669"/>
    <property type="project" value="InterPro"/>
</dbReference>
<dbReference type="SUPFAM" id="SSF52540">
    <property type="entry name" value="P-loop containing nucleoside triphosphate hydrolases"/>
    <property type="match status" value="1"/>
</dbReference>
<reference evidence="5" key="1">
    <citation type="submission" date="2020-09" db="EMBL/GenBank/DDBJ databases">
        <title>Streptomyces grisecoloratus sp. nov., isolated from cotton soil.</title>
        <authorList>
            <person name="Xing L."/>
        </authorList>
    </citation>
    <scope>NUCLEOTIDE SEQUENCE</scope>
    <source>
        <strain evidence="5">TRM S81-3</strain>
    </source>
</reference>
<protein>
    <submittedName>
        <fullName evidence="5">AAA family ATPase</fullName>
    </submittedName>
</protein>
<proteinExistence type="predicted"/>
<dbReference type="Proteomes" id="UP000621210">
    <property type="component" value="Unassembled WGS sequence"/>
</dbReference>
<dbReference type="AlphaFoldDB" id="A0A926QQE4"/>
<feature type="region of interest" description="Disordered" evidence="1">
    <location>
        <begin position="251"/>
        <end position="273"/>
    </location>
</feature>
<keyword evidence="2" id="KW-0812">Transmembrane</keyword>
<keyword evidence="2" id="KW-0472">Membrane</keyword>
<feature type="domain" description="Peptidase C14 caspase" evidence="3">
    <location>
        <begin position="14"/>
        <end position="234"/>
    </location>
</feature>
<accession>A0A926QQE4</accession>
<keyword evidence="2" id="KW-1133">Transmembrane helix</keyword>
<dbReference type="InterPro" id="IPR029030">
    <property type="entry name" value="Caspase-like_dom_sf"/>
</dbReference>
<dbReference type="SUPFAM" id="SSF52129">
    <property type="entry name" value="Caspase-like"/>
    <property type="match status" value="1"/>
</dbReference>
<dbReference type="NCBIfam" id="NF047832">
    <property type="entry name" value="caspase_w_EACC1"/>
    <property type="match status" value="1"/>
</dbReference>
<gene>
    <name evidence="5" type="ORF">H0H10_14070</name>
</gene>
<evidence type="ECO:0000259" key="4">
    <source>
        <dbReference type="Pfam" id="PF20703"/>
    </source>
</evidence>
<dbReference type="InterPro" id="IPR011600">
    <property type="entry name" value="Pept_C14_caspase"/>
</dbReference>
<organism evidence="5 6">
    <name type="scientific">Streptomyces griseicoloratus</name>
    <dbReference type="NCBI Taxonomy" id="2752516"/>
    <lineage>
        <taxon>Bacteria</taxon>
        <taxon>Bacillati</taxon>
        <taxon>Actinomycetota</taxon>
        <taxon>Actinomycetes</taxon>
        <taxon>Kitasatosporales</taxon>
        <taxon>Streptomycetaceae</taxon>
        <taxon>Streptomyces</taxon>
    </lineage>
</organism>
<dbReference type="RefSeq" id="WP_188181261.1">
    <property type="nucleotide sequence ID" value="NZ_JACVQF010000187.1"/>
</dbReference>
<evidence type="ECO:0000256" key="1">
    <source>
        <dbReference type="SAM" id="MobiDB-lite"/>
    </source>
</evidence>
<dbReference type="EMBL" id="JACVQF010000187">
    <property type="protein sequence ID" value="MBD0420263.1"/>
    <property type="molecule type" value="Genomic_DNA"/>
</dbReference>
<comment type="caution">
    <text evidence="5">The sequence shown here is derived from an EMBL/GenBank/DDBJ whole genome shotgun (WGS) entry which is preliminary data.</text>
</comment>
<evidence type="ECO:0000313" key="5">
    <source>
        <dbReference type="EMBL" id="MBD0420263.1"/>
    </source>
</evidence>
<dbReference type="InterPro" id="IPR027417">
    <property type="entry name" value="P-loop_NTPase"/>
</dbReference>
<sequence length="934" mass="101012">MAEALSEADTSNVVLIGCRRFTALEDLPAVRDNLIRLREVLTDVGVWGVPGDRVEVLDQPSSEGQVVAAVKRAAAEASDTLVVYYAGHGLLDPEDSNDLYLALPESRKDDHHIDSAIRYDTLKRYIRSSRAKRKVVLLDCCYSARAMAGAMGSGAANLVHKADVDGTCLIAAARETALALAVPGEKYTAFTGVLLEFLERGVEGPHELLSMSMLYDAMRSRLKGASRPEPQMNSRNAAAQICIARNRAYVPKQPSPLPARRERSANAQPLGHDPVSDLQTSLVRVLSATGEVVGGGFLVSADVVCTCAYVVQDALGVPSHTDPVPGTLVGLDFPLLDGRPRVRAGIVSWHDGEEKNVALLRLVAQVPGTRPVPLVGEAGVWGHPCRTFGYPARREHGQWAAGVLRARQGSGLLQMEADASGLTLGPGYGGAPVWDDSLGGVVGMVVAAEPRGHTVYLLPSADLVDSLTLRPPCPFPGLAAFSETQVELFQGREADIDRVYATVSREPSTLVVGPSGCGKTSLLRAAVLPLLRADGLGVTLVRLAGEPPAAALARTLADVLRLRPGSAERPHPAEELESLLEADGDVSADLHDRFLDRLDGAGHVLFVDQLEEECTGQDPEPVRHLFRLLDRLFEADRGNVLKVVAAGRPEVLDVLPDSGLPTVQFLAPLNADDLKQAITAPLATVPALRFEPGLPDRILADAGEAPGRMSLVQHVLTELWDRRTPSALTHDAYNSCGGVAGAFAVHAEEVFLLLPEDQLARVRRLLVHLTRPGDGEAFVCRPVRTAELAPELVVTARMLAGARLVVLSRPPGGARKEDEIVELAHEALTREWPRLREWLTESRDSRLWHETLRTQRKRWELQQRDPAHLLRGPELAEAHRRLAADPEGVAADELDYILRSGRRARRRACWRRTAFWTLAVLMTAAGAAVLKLAI</sequence>
<keyword evidence="6" id="KW-1185">Reference proteome</keyword>
<dbReference type="GO" id="GO:0004197">
    <property type="term" value="F:cysteine-type endopeptidase activity"/>
    <property type="evidence" value="ECO:0007669"/>
    <property type="project" value="InterPro"/>
</dbReference>
<evidence type="ECO:0000313" key="6">
    <source>
        <dbReference type="Proteomes" id="UP000621210"/>
    </source>
</evidence>